<keyword evidence="2" id="KW-1185">Reference proteome</keyword>
<dbReference type="GeneID" id="34595952"/>
<proteinExistence type="predicted"/>
<reference evidence="1 2" key="1">
    <citation type="submission" date="2016-03" db="EMBL/GenBank/DDBJ databases">
        <title>Draft genome sequence of the Fonsecaea monophora CBS 269.37.</title>
        <authorList>
            <person name="Bombassaro A."/>
            <person name="Vinicius W.A."/>
            <person name="De Hoog S."/>
            <person name="Sun J."/>
            <person name="Souza E.M."/>
            <person name="Raittz R.T."/>
            <person name="Costa F."/>
            <person name="Leao A.C."/>
            <person name="Tadra-Sfeir M.Z."/>
            <person name="Baura V."/>
            <person name="Balsanelli E."/>
            <person name="Pedrosa F.O."/>
            <person name="Moreno L.F."/>
            <person name="Steffens M.B."/>
            <person name="Xi L."/>
            <person name="Bocca A.L."/>
            <person name="Felipe M.S."/>
            <person name="Teixeira M."/>
            <person name="Telles Filho F.Q."/>
            <person name="Azevedo C.M."/>
            <person name="Gomes R."/>
            <person name="Vicente V.A."/>
        </authorList>
    </citation>
    <scope>NUCLEOTIDE SEQUENCE [LARGE SCALE GENOMIC DNA]</scope>
    <source>
        <strain evidence="1 2">CBS 269.37</strain>
    </source>
</reference>
<dbReference type="RefSeq" id="XP_022516761.1">
    <property type="nucleotide sequence ID" value="XM_022650758.1"/>
</dbReference>
<protein>
    <submittedName>
        <fullName evidence="1">Uncharacterized protein</fullName>
    </submittedName>
</protein>
<name>A0A177FNR4_9EURO</name>
<comment type="caution">
    <text evidence="1">The sequence shown here is derived from an EMBL/GenBank/DDBJ whole genome shotgun (WGS) entry which is preliminary data.</text>
</comment>
<sequence length="142" mass="15965">MEIFAQPICCWIPIDRAVRIGEEIAVLTEPFGRLLSKDDDGDPGTYGLAGARTETFALGSTYYTLLRGHEPEFPPLTNSASDAIVRKCWSGEYHSVTNLLAKFPDDGVQDNSTNETQEWLNQLESQYRAFVESGLVDRLERY</sequence>
<dbReference type="EMBL" id="LVKK01000003">
    <property type="protein sequence ID" value="OAG44809.1"/>
    <property type="molecule type" value="Genomic_DNA"/>
</dbReference>
<dbReference type="AlphaFoldDB" id="A0A177FNR4"/>
<gene>
    <name evidence="1" type="ORF">AYO21_00770</name>
</gene>
<evidence type="ECO:0000313" key="2">
    <source>
        <dbReference type="Proteomes" id="UP000077002"/>
    </source>
</evidence>
<evidence type="ECO:0000313" key="1">
    <source>
        <dbReference type="EMBL" id="OAG44809.1"/>
    </source>
</evidence>
<organism evidence="1 2">
    <name type="scientific">Fonsecaea monophora</name>
    <dbReference type="NCBI Taxonomy" id="254056"/>
    <lineage>
        <taxon>Eukaryota</taxon>
        <taxon>Fungi</taxon>
        <taxon>Dikarya</taxon>
        <taxon>Ascomycota</taxon>
        <taxon>Pezizomycotina</taxon>
        <taxon>Eurotiomycetes</taxon>
        <taxon>Chaetothyriomycetidae</taxon>
        <taxon>Chaetothyriales</taxon>
        <taxon>Herpotrichiellaceae</taxon>
        <taxon>Fonsecaea</taxon>
    </lineage>
</organism>
<accession>A0A177FNR4</accession>
<dbReference type="Proteomes" id="UP000077002">
    <property type="component" value="Unassembled WGS sequence"/>
</dbReference>
<dbReference type="OrthoDB" id="5338352at2759"/>